<evidence type="ECO:0000256" key="1">
    <source>
        <dbReference type="ARBA" id="ARBA00001917"/>
    </source>
</evidence>
<evidence type="ECO:0000256" key="15">
    <source>
        <dbReference type="ARBA" id="ARBA00047419"/>
    </source>
</evidence>
<comment type="caution">
    <text evidence="17">The sequence shown here is derived from an EMBL/GenBank/DDBJ whole genome shotgun (WGS) entry which is preliminary data.</text>
</comment>
<dbReference type="InterPro" id="IPR001433">
    <property type="entry name" value="OxRdtase_FAD/NAD-bd"/>
</dbReference>
<evidence type="ECO:0000256" key="9">
    <source>
        <dbReference type="ARBA" id="ARBA00022723"/>
    </source>
</evidence>
<organism evidence="17 18">
    <name type="scientific">Engystomops pustulosus</name>
    <name type="common">Tungara frog</name>
    <name type="synonym">Physalaemus pustulosus</name>
    <dbReference type="NCBI Taxonomy" id="76066"/>
    <lineage>
        <taxon>Eukaryota</taxon>
        <taxon>Metazoa</taxon>
        <taxon>Chordata</taxon>
        <taxon>Craniata</taxon>
        <taxon>Vertebrata</taxon>
        <taxon>Euteleostomi</taxon>
        <taxon>Amphibia</taxon>
        <taxon>Batrachia</taxon>
        <taxon>Anura</taxon>
        <taxon>Neobatrachia</taxon>
        <taxon>Hyloidea</taxon>
        <taxon>Leptodactylidae</taxon>
        <taxon>Leiuperinae</taxon>
        <taxon>Engystomops</taxon>
    </lineage>
</organism>
<dbReference type="EMBL" id="WNYA01000001">
    <property type="protein sequence ID" value="KAG8597867.1"/>
    <property type="molecule type" value="Genomic_DNA"/>
</dbReference>
<keyword evidence="18" id="KW-1185">Reference proteome</keyword>
<evidence type="ECO:0000256" key="7">
    <source>
        <dbReference type="ARBA" id="ARBA00022630"/>
    </source>
</evidence>
<dbReference type="Gene3D" id="3.40.50.80">
    <property type="entry name" value="Nucleotide-binding domain of ferredoxin-NADP reductase (FNR) module"/>
    <property type="match status" value="1"/>
</dbReference>
<evidence type="ECO:0000256" key="5">
    <source>
        <dbReference type="ARBA" id="ARBA00012989"/>
    </source>
</evidence>
<dbReference type="EC" id="1.14.13.39" evidence="5"/>
<evidence type="ECO:0000256" key="13">
    <source>
        <dbReference type="ARBA" id="ARBA00023002"/>
    </source>
</evidence>
<gene>
    <name evidence="17" type="ORF">GDO81_002414</name>
</gene>
<dbReference type="GO" id="GO:0004517">
    <property type="term" value="F:nitric-oxide synthase activity"/>
    <property type="evidence" value="ECO:0007669"/>
    <property type="project" value="UniProtKB-EC"/>
</dbReference>
<dbReference type="Proteomes" id="UP000824782">
    <property type="component" value="Unassembled WGS sequence"/>
</dbReference>
<evidence type="ECO:0000256" key="6">
    <source>
        <dbReference type="ARBA" id="ARBA00022617"/>
    </source>
</evidence>
<comment type="cofactor">
    <cofactor evidence="1">
        <name>FMN</name>
        <dbReference type="ChEBI" id="CHEBI:58210"/>
    </cofactor>
</comment>
<name>A0AAV7DK21_ENGPU</name>
<comment type="catalytic activity">
    <reaction evidence="15">
        <text>2 L-arginine + 3 NADPH + 4 O2 + H(+) = 2 L-citrulline + 2 nitric oxide + 3 NADP(+) + 4 H2O</text>
        <dbReference type="Rhea" id="RHEA:19897"/>
        <dbReference type="ChEBI" id="CHEBI:15377"/>
        <dbReference type="ChEBI" id="CHEBI:15378"/>
        <dbReference type="ChEBI" id="CHEBI:15379"/>
        <dbReference type="ChEBI" id="CHEBI:16480"/>
        <dbReference type="ChEBI" id="CHEBI:32682"/>
        <dbReference type="ChEBI" id="CHEBI:57743"/>
        <dbReference type="ChEBI" id="CHEBI:57783"/>
        <dbReference type="ChEBI" id="CHEBI:58349"/>
        <dbReference type="EC" id="1.14.13.39"/>
    </reaction>
    <physiologicalReaction direction="left-to-right" evidence="15">
        <dbReference type="Rhea" id="RHEA:19898"/>
    </physiologicalReaction>
</comment>
<evidence type="ECO:0000256" key="10">
    <source>
        <dbReference type="ARBA" id="ARBA00022827"/>
    </source>
</evidence>
<evidence type="ECO:0000256" key="14">
    <source>
        <dbReference type="ARBA" id="ARBA00023004"/>
    </source>
</evidence>
<dbReference type="SUPFAM" id="SSF52343">
    <property type="entry name" value="Ferredoxin reductase-like, C-terminal NADP-linked domain"/>
    <property type="match status" value="1"/>
</dbReference>
<keyword evidence="7" id="KW-0285">Flavoprotein</keyword>
<comment type="cofactor">
    <cofactor evidence="2">
        <name>(6R)-L-erythro-5,6,7,8-tetrahydrobiopterin</name>
        <dbReference type="ChEBI" id="CHEBI:59560"/>
    </cofactor>
</comment>
<evidence type="ECO:0000256" key="4">
    <source>
        <dbReference type="ARBA" id="ARBA00006267"/>
    </source>
</evidence>
<dbReference type="GO" id="GO:0046872">
    <property type="term" value="F:metal ion binding"/>
    <property type="evidence" value="ECO:0007669"/>
    <property type="project" value="UniProtKB-KW"/>
</dbReference>
<evidence type="ECO:0000256" key="8">
    <source>
        <dbReference type="ARBA" id="ARBA00022643"/>
    </source>
</evidence>
<dbReference type="InterPro" id="IPR039261">
    <property type="entry name" value="FNR_nucleotide-bd"/>
</dbReference>
<comment type="similarity">
    <text evidence="4">Belongs to the NOS family.</text>
</comment>
<protein>
    <recommendedName>
        <fullName evidence="5">nitric-oxide synthase (NADPH)</fullName>
        <ecNumber evidence="5">1.14.13.39</ecNumber>
    </recommendedName>
</protein>
<evidence type="ECO:0000259" key="16">
    <source>
        <dbReference type="Pfam" id="PF00175"/>
    </source>
</evidence>
<accession>A0AAV7DK21</accession>
<comment type="cofactor">
    <cofactor evidence="3">
        <name>heme b</name>
        <dbReference type="ChEBI" id="CHEBI:60344"/>
    </cofactor>
</comment>
<evidence type="ECO:0000256" key="12">
    <source>
        <dbReference type="ARBA" id="ARBA00022860"/>
    </source>
</evidence>
<evidence type="ECO:0000256" key="11">
    <source>
        <dbReference type="ARBA" id="ARBA00022857"/>
    </source>
</evidence>
<dbReference type="PANTHER" id="PTHR43410:SF2">
    <property type="entry name" value="NITRIC OXIDE SYNTHASE"/>
    <property type="match status" value="1"/>
</dbReference>
<evidence type="ECO:0000256" key="2">
    <source>
        <dbReference type="ARBA" id="ARBA00001950"/>
    </source>
</evidence>
<proteinExistence type="inferred from homology"/>
<keyword evidence="14" id="KW-0408">Iron</keyword>
<dbReference type="GO" id="GO:0005516">
    <property type="term" value="F:calmodulin binding"/>
    <property type="evidence" value="ECO:0007669"/>
    <property type="project" value="UniProtKB-KW"/>
</dbReference>
<keyword evidence="12" id="KW-0112">Calmodulin-binding</keyword>
<feature type="domain" description="Oxidoreductase FAD/NAD(P)-binding" evidence="16">
    <location>
        <begin position="13"/>
        <end position="62"/>
    </location>
</feature>
<keyword evidence="11" id="KW-0521">NADP</keyword>
<keyword evidence="8" id="KW-0288">FMN</keyword>
<evidence type="ECO:0000256" key="3">
    <source>
        <dbReference type="ARBA" id="ARBA00001970"/>
    </source>
</evidence>
<dbReference type="PANTHER" id="PTHR43410">
    <property type="entry name" value="NITRIC OXIDE SYNTHASE OXYGENASE"/>
    <property type="match status" value="1"/>
</dbReference>
<evidence type="ECO:0000313" key="18">
    <source>
        <dbReference type="Proteomes" id="UP000824782"/>
    </source>
</evidence>
<dbReference type="AlphaFoldDB" id="A0AAV7DK21"/>
<keyword evidence="13" id="KW-0560">Oxidoreductase</keyword>
<keyword evidence="10" id="KW-0274">FAD</keyword>
<keyword evidence="6" id="KW-0349">Heme</keyword>
<evidence type="ECO:0000313" key="17">
    <source>
        <dbReference type="EMBL" id="KAG8597867.1"/>
    </source>
</evidence>
<keyword evidence="9" id="KW-0479">Metal-binding</keyword>
<dbReference type="InterPro" id="IPR050607">
    <property type="entry name" value="NOS"/>
</dbReference>
<reference evidence="17" key="1">
    <citation type="thesis" date="2020" institute="ProQuest LLC" country="789 East Eisenhower Parkway, Ann Arbor, MI, USA">
        <title>Comparative Genomics and Chromosome Evolution.</title>
        <authorList>
            <person name="Mudd A.B."/>
        </authorList>
    </citation>
    <scope>NUCLEOTIDE SEQUENCE</scope>
    <source>
        <strain evidence="17">237g6f4</strain>
        <tissue evidence="17">Blood</tissue>
    </source>
</reference>
<dbReference type="Pfam" id="PF00175">
    <property type="entry name" value="NAD_binding_1"/>
    <property type="match status" value="1"/>
</dbReference>
<sequence>MLAKNKGVFKELFTAYSREPSKPKKYVQDVLREQLSDVTFKALKEQGGHIYVCGDVTMAGDVLKSLQQIVKQRGNMSTEEAGAFISKLRDDNRYHEDIFGVTLRTYEVTNRLRSESIAFIEESKKDSDEVFCA</sequence>